<gene>
    <name evidence="1" type="ORF">SCALOS_LOCUS8086</name>
</gene>
<evidence type="ECO:0000313" key="1">
    <source>
        <dbReference type="EMBL" id="CAG8634340.1"/>
    </source>
</evidence>
<comment type="caution">
    <text evidence="1">The sequence shown here is derived from an EMBL/GenBank/DDBJ whole genome shotgun (WGS) entry which is preliminary data.</text>
</comment>
<reference evidence="1" key="1">
    <citation type="submission" date="2021-06" db="EMBL/GenBank/DDBJ databases">
        <authorList>
            <person name="Kallberg Y."/>
            <person name="Tangrot J."/>
            <person name="Rosling A."/>
        </authorList>
    </citation>
    <scope>NUCLEOTIDE SEQUENCE</scope>
    <source>
        <strain evidence="1">AU212A</strain>
    </source>
</reference>
<organism evidence="1 2">
    <name type="scientific">Scutellospora calospora</name>
    <dbReference type="NCBI Taxonomy" id="85575"/>
    <lineage>
        <taxon>Eukaryota</taxon>
        <taxon>Fungi</taxon>
        <taxon>Fungi incertae sedis</taxon>
        <taxon>Mucoromycota</taxon>
        <taxon>Glomeromycotina</taxon>
        <taxon>Glomeromycetes</taxon>
        <taxon>Diversisporales</taxon>
        <taxon>Gigasporaceae</taxon>
        <taxon>Scutellospora</taxon>
    </lineage>
</organism>
<name>A0ACA9N5W7_9GLOM</name>
<keyword evidence="2" id="KW-1185">Reference proteome</keyword>
<accession>A0ACA9N5W7</accession>
<dbReference type="EMBL" id="CAJVPM010020304">
    <property type="protein sequence ID" value="CAG8634340.1"/>
    <property type="molecule type" value="Genomic_DNA"/>
</dbReference>
<sequence>MDSEDIMEPSTSDITDNQQVLFQKKSGRPKAKNWLRGKPKVMESHLALHCKKVSDYVSNMFLREIAERAERFIPNDSDDDNEPVSEERKKLIDCTLLIAFTCCGILWAIIDNSFFINLIKLLEPGYTPPHQQTLSGRLLDEELAIISIKINKFLLNQDYLTLSFDDCKEYLIAIQDYSLDSQIGTFIADKISIIIEKVGSSKFSAIVSDNGPNVKVARQITNETYPQIINIQCITHWFNLISSDLANISSIKATLINASLVINFFKKSYIASYLLRDRIKTMNIQGKNLELFVKTYWALAFNIADSII</sequence>
<dbReference type="Proteomes" id="UP000789860">
    <property type="component" value="Unassembled WGS sequence"/>
</dbReference>
<protein>
    <submittedName>
        <fullName evidence="1">3956_t:CDS:1</fullName>
    </submittedName>
</protein>
<proteinExistence type="predicted"/>
<evidence type="ECO:0000313" key="2">
    <source>
        <dbReference type="Proteomes" id="UP000789860"/>
    </source>
</evidence>